<organism evidence="1 2">
    <name type="scientific">Cetraspora pellucida</name>
    <dbReference type="NCBI Taxonomy" id="1433469"/>
    <lineage>
        <taxon>Eukaryota</taxon>
        <taxon>Fungi</taxon>
        <taxon>Fungi incertae sedis</taxon>
        <taxon>Mucoromycota</taxon>
        <taxon>Glomeromycotina</taxon>
        <taxon>Glomeromycetes</taxon>
        <taxon>Diversisporales</taxon>
        <taxon>Gigasporaceae</taxon>
        <taxon>Cetraspora</taxon>
    </lineage>
</organism>
<proteinExistence type="predicted"/>
<name>A0ACA9MX60_9GLOM</name>
<gene>
    <name evidence="1" type="ORF">SPELUC_LOCUS7783</name>
</gene>
<protein>
    <submittedName>
        <fullName evidence="1">6748_t:CDS:1</fullName>
    </submittedName>
</protein>
<feature type="non-terminal residue" evidence="1">
    <location>
        <position position="119"/>
    </location>
</feature>
<evidence type="ECO:0000313" key="2">
    <source>
        <dbReference type="Proteomes" id="UP000789366"/>
    </source>
</evidence>
<evidence type="ECO:0000313" key="1">
    <source>
        <dbReference type="EMBL" id="CAG8618700.1"/>
    </source>
</evidence>
<keyword evidence="2" id="KW-1185">Reference proteome</keyword>
<comment type="caution">
    <text evidence="1">The sequence shown here is derived from an EMBL/GenBank/DDBJ whole genome shotgun (WGS) entry which is preliminary data.</text>
</comment>
<reference evidence="1" key="1">
    <citation type="submission" date="2021-06" db="EMBL/GenBank/DDBJ databases">
        <authorList>
            <person name="Kallberg Y."/>
            <person name="Tangrot J."/>
            <person name="Rosling A."/>
        </authorList>
    </citation>
    <scope>NUCLEOTIDE SEQUENCE</scope>
    <source>
        <strain evidence="1">28 12/20/2015</strain>
    </source>
</reference>
<dbReference type="EMBL" id="CAJVPW010010738">
    <property type="protein sequence ID" value="CAG8618700.1"/>
    <property type="molecule type" value="Genomic_DNA"/>
</dbReference>
<sequence length="119" mass="13306">MDELKMDCYTKILLADANANLQNLSDDIGLELDKLNDLANALEALHPYLTYPMQIDEFLSISDKNIVYEVPNDNQVITEIVNIFKTADLAAKDLEEVESDNSNKISIIDTNIALTSLET</sequence>
<dbReference type="Proteomes" id="UP000789366">
    <property type="component" value="Unassembled WGS sequence"/>
</dbReference>
<accession>A0ACA9MX60</accession>